<feature type="domain" description="SLH" evidence="3">
    <location>
        <begin position="703"/>
        <end position="760"/>
    </location>
</feature>
<dbReference type="InterPro" id="IPR001119">
    <property type="entry name" value="SLH_dom"/>
</dbReference>
<gene>
    <name evidence="4" type="ORF">ERL59_19670</name>
</gene>
<dbReference type="Proteomes" id="UP000448943">
    <property type="component" value="Unassembled WGS sequence"/>
</dbReference>
<feature type="chain" id="PRO_5026771472" description="SLH domain-containing protein" evidence="2">
    <location>
        <begin position="24"/>
        <end position="760"/>
    </location>
</feature>
<sequence length="760" mass="84185">MKKVFIIILLLSLTFGNIMLSLAEDKTSVDKSVDEKQVEEGQSEIPSDEMEEASNNTDVNISTDQQSYIPEDTVVITGNILVNQQRMSEIDVLLTIKEGMNGIYTYQTKTDANGNYEFTYRIPEDANPGEYIVTVTSLQQSSELTFEVLQNNREEPEEPEPIQIELSVAADQHKYNQGDTVVILGNLKTINEEPVSDAEVSVRVETNDQHIFSDDIITNEEGFYAITFDLSEEAIEGEYEVLATYETQFVRSTFEVEELDEQPTPTEKELTVSTKKSKYNPGDEVSISGKVKKDGKSASSIDVLITVERNGQELFAGQETTNAQGKYSLNYRLGLDASIGEYDISATSVGITENTIFDVELKQSDNSSGGNDKPSNGGSGSTPPKDEVEDEILLVEEADIKDQLSSNLERNVEINLNDNTEDKVMVEMNKDILNKIHDANKTLVIEKENIKLNISPETLKGITGVSGNDITFSMDKVDPKKLTEANKDTDQTIVSDIVDLKITTKKNSNSIEISTFNEPIEIAININQILAKDTRKVAGYVLNEQENEWEYVGGKVKNGVLLIKTTHFSKYTAIANDKTFSDIQNINWAKDAIEVLASRSIIKGTSDDIFAPSDELTRAQFALLVVRALNIPLEEFKGSFIDVPESLTWSALEIEAAQRSGIVQGISEGVFEPNEKITREQMATMVVRAINYKNPALIDIKEELVFNDTSDIQAYALDAVSTAVSLGILKGKADNSFAPRDFATRAEAAVMLYNVLNILE</sequence>
<feature type="domain" description="SLH" evidence="3">
    <location>
        <begin position="640"/>
        <end position="700"/>
    </location>
</feature>
<feature type="domain" description="SLH" evidence="3">
    <location>
        <begin position="576"/>
        <end position="639"/>
    </location>
</feature>
<keyword evidence="2" id="KW-0732">Signal</keyword>
<dbReference type="Gene3D" id="2.60.40.1930">
    <property type="match status" value="3"/>
</dbReference>
<dbReference type="InterPro" id="IPR008964">
    <property type="entry name" value="Invasin/intimin_cell_adhesion"/>
</dbReference>
<proteinExistence type="predicted"/>
<dbReference type="RefSeq" id="WP_160647976.1">
    <property type="nucleotide sequence ID" value="NZ_SIJB01000062.1"/>
</dbReference>
<feature type="region of interest" description="Disordered" evidence="1">
    <location>
        <begin position="30"/>
        <end position="54"/>
    </location>
</feature>
<dbReference type="OrthoDB" id="2505132at2"/>
<dbReference type="PANTHER" id="PTHR43308:SF5">
    <property type="entry name" value="S-LAYER PROTEIN _ PEPTIDOGLYCAN ENDO-BETA-N-ACETYLGLUCOSAMINIDASE"/>
    <property type="match status" value="1"/>
</dbReference>
<evidence type="ECO:0000256" key="2">
    <source>
        <dbReference type="SAM" id="SignalP"/>
    </source>
</evidence>
<dbReference type="EMBL" id="SIJB01000062">
    <property type="protein sequence ID" value="NBI31155.1"/>
    <property type="molecule type" value="Genomic_DNA"/>
</dbReference>
<feature type="region of interest" description="Disordered" evidence="1">
    <location>
        <begin position="258"/>
        <end position="277"/>
    </location>
</feature>
<dbReference type="InterPro" id="IPR051465">
    <property type="entry name" value="Cell_Envelope_Struct_Comp"/>
</dbReference>
<evidence type="ECO:0000313" key="4">
    <source>
        <dbReference type="EMBL" id="NBI31155.1"/>
    </source>
</evidence>
<accession>A0A6N9Q8B4</accession>
<evidence type="ECO:0000313" key="5">
    <source>
        <dbReference type="Proteomes" id="UP000448943"/>
    </source>
</evidence>
<feature type="compositionally biased region" description="Polar residues" evidence="1">
    <location>
        <begin position="364"/>
        <end position="376"/>
    </location>
</feature>
<feature type="signal peptide" evidence="2">
    <location>
        <begin position="1"/>
        <end position="23"/>
    </location>
</feature>
<keyword evidence="5" id="KW-1185">Reference proteome</keyword>
<comment type="caution">
    <text evidence="4">The sequence shown here is derived from an EMBL/GenBank/DDBJ whole genome shotgun (WGS) entry which is preliminary data.</text>
</comment>
<dbReference type="PROSITE" id="PS51272">
    <property type="entry name" value="SLH"/>
    <property type="match status" value="3"/>
</dbReference>
<dbReference type="AlphaFoldDB" id="A0A6N9Q8B4"/>
<dbReference type="Pfam" id="PF00395">
    <property type="entry name" value="SLH"/>
    <property type="match status" value="3"/>
</dbReference>
<dbReference type="PANTHER" id="PTHR43308">
    <property type="entry name" value="OUTER MEMBRANE PROTEIN ALPHA-RELATED"/>
    <property type="match status" value="1"/>
</dbReference>
<evidence type="ECO:0000259" key="3">
    <source>
        <dbReference type="PROSITE" id="PS51272"/>
    </source>
</evidence>
<dbReference type="SUPFAM" id="SSF117074">
    <property type="entry name" value="Hypothetical protein PA1324"/>
    <property type="match status" value="1"/>
</dbReference>
<organism evidence="4 5">
    <name type="scientific">Chengkuizengella marina</name>
    <dbReference type="NCBI Taxonomy" id="2507566"/>
    <lineage>
        <taxon>Bacteria</taxon>
        <taxon>Bacillati</taxon>
        <taxon>Bacillota</taxon>
        <taxon>Bacilli</taxon>
        <taxon>Bacillales</taxon>
        <taxon>Paenibacillaceae</taxon>
        <taxon>Chengkuizengella</taxon>
    </lineage>
</organism>
<name>A0A6N9Q8B4_9BACL</name>
<evidence type="ECO:0000256" key="1">
    <source>
        <dbReference type="SAM" id="MobiDB-lite"/>
    </source>
</evidence>
<protein>
    <recommendedName>
        <fullName evidence="3">SLH domain-containing protein</fullName>
    </recommendedName>
</protein>
<feature type="region of interest" description="Disordered" evidence="1">
    <location>
        <begin position="362"/>
        <end position="386"/>
    </location>
</feature>
<dbReference type="SUPFAM" id="SSF49373">
    <property type="entry name" value="Invasin/intimin cell-adhesion fragments"/>
    <property type="match status" value="1"/>
</dbReference>
<reference evidence="4 5" key="1">
    <citation type="submission" date="2019-01" db="EMBL/GenBank/DDBJ databases">
        <title>Chengkuizengella sp. nov., isolated from deep-sea sediment of East Pacific Ocean.</title>
        <authorList>
            <person name="Yang J."/>
            <person name="Lai Q."/>
            <person name="Shao Z."/>
        </authorList>
    </citation>
    <scope>NUCLEOTIDE SEQUENCE [LARGE SCALE GENOMIC DNA]</scope>
    <source>
        <strain evidence="4 5">YPA3-1-1</strain>
    </source>
</reference>
<feature type="compositionally biased region" description="Basic and acidic residues" evidence="1">
    <location>
        <begin position="30"/>
        <end position="39"/>
    </location>
</feature>